<dbReference type="InterPro" id="IPR036113">
    <property type="entry name" value="Asp/Glu-ADT_sf_sub_c"/>
</dbReference>
<evidence type="ECO:0000313" key="1">
    <source>
        <dbReference type="EMBL" id="AIE92774.1"/>
    </source>
</evidence>
<sequence length="88" mass="10560">MVDEEEIIRVAKLMKIDLEDHTEHVSRVKKMLEYFDILDQIDLSSEEIVSQEKILSELRKDEFIPNDKKLIDSLKNFREHYVRAPKMN</sequence>
<reference evidence="1" key="1">
    <citation type="journal article" date="2014" name="Genome Biol. Evol.">
        <title>Pangenome evidence for extensive interdomain horizontal transfer affecting lineage core and shell genes in uncultured planktonic thaumarchaeota and euryarchaeota.</title>
        <authorList>
            <person name="Deschamps P."/>
            <person name="Zivanovic Y."/>
            <person name="Moreira D."/>
            <person name="Rodriguez-Valera F."/>
            <person name="Lopez-Garcia P."/>
        </authorList>
    </citation>
    <scope>NUCLEOTIDE SEQUENCE</scope>
</reference>
<proteinExistence type="predicted"/>
<dbReference type="EMBL" id="KF900375">
    <property type="protein sequence ID" value="AIE92774.1"/>
    <property type="molecule type" value="Genomic_DNA"/>
</dbReference>
<accession>A0A075FMZ0</accession>
<dbReference type="GO" id="GO:0050566">
    <property type="term" value="F:asparaginyl-tRNA synthase (glutamine-hydrolyzing) activity"/>
    <property type="evidence" value="ECO:0007669"/>
    <property type="project" value="UniProtKB-EC"/>
</dbReference>
<protein>
    <submittedName>
        <fullName evidence="1">Aspartyl-tRNA(Asn)/glutamyl-tRNA (Gln) amidotransferase subunit C (GatC)</fullName>
        <ecNumber evidence="1">6.3.5.6</ecNumber>
    </submittedName>
</protein>
<name>A0A075FMZ0_9ARCH</name>
<gene>
    <name evidence="1" type="primary">gatC</name>
</gene>
<dbReference type="AlphaFoldDB" id="A0A075FMZ0"/>
<dbReference type="GO" id="GO:0006450">
    <property type="term" value="P:regulation of translational fidelity"/>
    <property type="evidence" value="ECO:0007669"/>
    <property type="project" value="InterPro"/>
</dbReference>
<keyword evidence="1" id="KW-0808">Transferase</keyword>
<dbReference type="SUPFAM" id="SSF141000">
    <property type="entry name" value="Glu-tRNAGln amidotransferase C subunit"/>
    <property type="match status" value="1"/>
</dbReference>
<dbReference type="GO" id="GO:0016740">
    <property type="term" value="F:transferase activity"/>
    <property type="evidence" value="ECO:0007669"/>
    <property type="project" value="UniProtKB-KW"/>
</dbReference>
<keyword evidence="1" id="KW-0436">Ligase</keyword>
<organism evidence="1">
    <name type="scientific">uncultured marine thaumarchaeote AD1000_26_G12</name>
    <dbReference type="NCBI Taxonomy" id="1455904"/>
    <lineage>
        <taxon>Archaea</taxon>
        <taxon>Nitrososphaerota</taxon>
        <taxon>environmental samples</taxon>
    </lineage>
</organism>
<dbReference type="EC" id="6.3.5.6" evidence="1"/>